<accession>A0AAP0J7H9</accession>
<gene>
    <name evidence="1" type="ORF">Syun_016897</name>
</gene>
<protein>
    <submittedName>
        <fullName evidence="1">Uncharacterized protein</fullName>
    </submittedName>
</protein>
<organism evidence="1 2">
    <name type="scientific">Stephania yunnanensis</name>
    <dbReference type="NCBI Taxonomy" id="152371"/>
    <lineage>
        <taxon>Eukaryota</taxon>
        <taxon>Viridiplantae</taxon>
        <taxon>Streptophyta</taxon>
        <taxon>Embryophyta</taxon>
        <taxon>Tracheophyta</taxon>
        <taxon>Spermatophyta</taxon>
        <taxon>Magnoliopsida</taxon>
        <taxon>Ranunculales</taxon>
        <taxon>Menispermaceae</taxon>
        <taxon>Menispermoideae</taxon>
        <taxon>Cissampelideae</taxon>
        <taxon>Stephania</taxon>
    </lineage>
</organism>
<dbReference type="Pfam" id="PF00153">
    <property type="entry name" value="Mito_carr"/>
    <property type="match status" value="1"/>
</dbReference>
<dbReference type="EMBL" id="JBBNAF010000007">
    <property type="protein sequence ID" value="KAK9128100.1"/>
    <property type="molecule type" value="Genomic_DNA"/>
</dbReference>
<evidence type="ECO:0000313" key="2">
    <source>
        <dbReference type="Proteomes" id="UP001420932"/>
    </source>
</evidence>
<dbReference type="Proteomes" id="UP001420932">
    <property type="component" value="Unassembled WGS sequence"/>
</dbReference>
<keyword evidence="2" id="KW-1185">Reference proteome</keyword>
<proteinExistence type="predicted"/>
<dbReference type="InterPro" id="IPR018108">
    <property type="entry name" value="MCP_transmembrane"/>
</dbReference>
<sequence>MLAFSQGSHSSQSLKVSHGLATLSISLKSLVKIYSNEGLKSFWKGVAPAMTEF</sequence>
<dbReference type="AlphaFoldDB" id="A0AAP0J7H9"/>
<comment type="caution">
    <text evidence="1">The sequence shown here is derived from an EMBL/GenBank/DDBJ whole genome shotgun (WGS) entry which is preliminary data.</text>
</comment>
<evidence type="ECO:0000313" key="1">
    <source>
        <dbReference type="EMBL" id="KAK9128100.1"/>
    </source>
</evidence>
<name>A0AAP0J7H9_9MAGN</name>
<reference evidence="1 2" key="1">
    <citation type="submission" date="2024-01" db="EMBL/GenBank/DDBJ databases">
        <title>Genome assemblies of Stephania.</title>
        <authorList>
            <person name="Yang L."/>
        </authorList>
    </citation>
    <scope>NUCLEOTIDE SEQUENCE [LARGE SCALE GENOMIC DNA]</scope>
    <source>
        <strain evidence="1">YNDBR</strain>
        <tissue evidence="1">Leaf</tissue>
    </source>
</reference>